<protein>
    <submittedName>
        <fullName evidence="2">Uncharacterized protein</fullName>
    </submittedName>
</protein>
<name>A0ABV5UU93_9MICC</name>
<comment type="caution">
    <text evidence="2">The sequence shown here is derived from an EMBL/GenBank/DDBJ whole genome shotgun (WGS) entry which is preliminary data.</text>
</comment>
<dbReference type="EMBL" id="JBHMBH010000038">
    <property type="protein sequence ID" value="MFB9715787.1"/>
    <property type="molecule type" value="Genomic_DNA"/>
</dbReference>
<evidence type="ECO:0000313" key="2">
    <source>
        <dbReference type="EMBL" id="MFB9715787.1"/>
    </source>
</evidence>
<evidence type="ECO:0000313" key="3">
    <source>
        <dbReference type="Proteomes" id="UP001589536"/>
    </source>
</evidence>
<keyword evidence="3" id="KW-1185">Reference proteome</keyword>
<gene>
    <name evidence="2" type="ORF">ACFFPI_16940</name>
</gene>
<feature type="region of interest" description="Disordered" evidence="1">
    <location>
        <begin position="1"/>
        <end position="53"/>
    </location>
</feature>
<reference evidence="2 3" key="1">
    <citation type="submission" date="2024-09" db="EMBL/GenBank/DDBJ databases">
        <authorList>
            <person name="Sun Q."/>
            <person name="Mori K."/>
        </authorList>
    </citation>
    <scope>NUCLEOTIDE SEQUENCE [LARGE SCALE GENOMIC DNA]</scope>
    <source>
        <strain evidence="2 3">JCM 13519</strain>
    </source>
</reference>
<accession>A0ABV5UU93</accession>
<proteinExistence type="predicted"/>
<dbReference type="Proteomes" id="UP001589536">
    <property type="component" value="Unassembled WGS sequence"/>
</dbReference>
<feature type="non-terminal residue" evidence="2">
    <location>
        <position position="1"/>
    </location>
</feature>
<evidence type="ECO:0000256" key="1">
    <source>
        <dbReference type="SAM" id="MobiDB-lite"/>
    </source>
</evidence>
<sequence>ETSIGRIAHRRITDSANEPDPLTGCECGNKGNVRPGLSRSEGPRPRGVRAQANSEFSATAHQPLLGGREHLFSFLCLPYIHAGIRLPWGLFLPRLLGARRWLPVVVCLFQQ</sequence>
<organism evidence="2 3">
    <name type="scientific">Arthrobacter methylotrophus</name>
    <dbReference type="NCBI Taxonomy" id="121291"/>
    <lineage>
        <taxon>Bacteria</taxon>
        <taxon>Bacillati</taxon>
        <taxon>Actinomycetota</taxon>
        <taxon>Actinomycetes</taxon>
        <taxon>Micrococcales</taxon>
        <taxon>Micrococcaceae</taxon>
        <taxon>Arthrobacter</taxon>
    </lineage>
</organism>